<evidence type="ECO:0000313" key="4">
    <source>
        <dbReference type="Proteomes" id="UP000663856"/>
    </source>
</evidence>
<protein>
    <submittedName>
        <fullName evidence="3">Uncharacterized protein</fullName>
    </submittedName>
</protein>
<evidence type="ECO:0000313" key="3">
    <source>
        <dbReference type="EMBL" id="CAF2165568.1"/>
    </source>
</evidence>
<dbReference type="InterPro" id="IPR013083">
    <property type="entry name" value="Znf_RING/FYVE/PHD"/>
</dbReference>
<dbReference type="EMBL" id="CAJNRF010015082">
    <property type="protein sequence ID" value="CAF2165568.1"/>
    <property type="molecule type" value="Genomic_DNA"/>
</dbReference>
<proteinExistence type="predicted"/>
<evidence type="ECO:0000313" key="2">
    <source>
        <dbReference type="EMBL" id="CAF2114921.1"/>
    </source>
</evidence>
<feature type="compositionally biased region" description="Polar residues" evidence="1">
    <location>
        <begin position="51"/>
        <end position="60"/>
    </location>
</feature>
<sequence length="131" mass="15063">MRLFKKSCLPAPARIHKSQQPVRCENCRQQYAATEIGNHKKTCPSKPITPVHQSPQSGNHRNGKHNRPQPDVTVNTTTERLPREPRDIQFVNCNRQIPQNEITAHRNICRPKPISCMDRFCSWISHCCATN</sequence>
<dbReference type="EMBL" id="CAJNRG010009564">
    <property type="protein sequence ID" value="CAF2114921.1"/>
    <property type="molecule type" value="Genomic_DNA"/>
</dbReference>
<dbReference type="Proteomes" id="UP000663887">
    <property type="component" value="Unassembled WGS sequence"/>
</dbReference>
<dbReference type="Gene3D" id="3.30.40.10">
    <property type="entry name" value="Zinc/RING finger domain, C3HC4 (zinc finger)"/>
    <property type="match status" value="1"/>
</dbReference>
<name>A0A816YPH0_9BILA</name>
<dbReference type="AlphaFoldDB" id="A0A816YPH0"/>
<gene>
    <name evidence="3" type="ORF">WKI299_LOCUS32641</name>
    <name evidence="2" type="ORF">XDN619_LOCUS21483</name>
</gene>
<comment type="caution">
    <text evidence="3">The sequence shown here is derived from an EMBL/GenBank/DDBJ whole genome shotgun (WGS) entry which is preliminary data.</text>
</comment>
<accession>A0A816YPH0</accession>
<organism evidence="3 4">
    <name type="scientific">Rotaria magnacalcarata</name>
    <dbReference type="NCBI Taxonomy" id="392030"/>
    <lineage>
        <taxon>Eukaryota</taxon>
        <taxon>Metazoa</taxon>
        <taxon>Spiralia</taxon>
        <taxon>Gnathifera</taxon>
        <taxon>Rotifera</taxon>
        <taxon>Eurotatoria</taxon>
        <taxon>Bdelloidea</taxon>
        <taxon>Philodinida</taxon>
        <taxon>Philodinidae</taxon>
        <taxon>Rotaria</taxon>
    </lineage>
</organism>
<feature type="region of interest" description="Disordered" evidence="1">
    <location>
        <begin position="38"/>
        <end position="86"/>
    </location>
</feature>
<evidence type="ECO:0000256" key="1">
    <source>
        <dbReference type="SAM" id="MobiDB-lite"/>
    </source>
</evidence>
<dbReference type="Proteomes" id="UP000663856">
    <property type="component" value="Unassembled WGS sequence"/>
</dbReference>
<reference evidence="3" key="1">
    <citation type="submission" date="2021-02" db="EMBL/GenBank/DDBJ databases">
        <authorList>
            <person name="Nowell W R."/>
        </authorList>
    </citation>
    <scope>NUCLEOTIDE SEQUENCE</scope>
</reference>